<evidence type="ECO:0000256" key="7">
    <source>
        <dbReference type="RuleBase" id="RU363032"/>
    </source>
</evidence>
<organism evidence="10 11">
    <name type="scientific">Paenibacillus albus</name>
    <dbReference type="NCBI Taxonomy" id="2495582"/>
    <lineage>
        <taxon>Bacteria</taxon>
        <taxon>Bacillati</taxon>
        <taxon>Bacillota</taxon>
        <taxon>Bacilli</taxon>
        <taxon>Bacillales</taxon>
        <taxon>Paenibacillaceae</taxon>
        <taxon>Paenibacillus</taxon>
    </lineage>
</organism>
<dbReference type="SUPFAM" id="SSF161098">
    <property type="entry name" value="MetI-like"/>
    <property type="match status" value="1"/>
</dbReference>
<dbReference type="PANTHER" id="PTHR30193">
    <property type="entry name" value="ABC TRANSPORTER PERMEASE PROTEIN"/>
    <property type="match status" value="1"/>
</dbReference>
<name>A0A3Q8X677_9BACL</name>
<keyword evidence="5 7" id="KW-1133">Transmembrane helix</keyword>
<evidence type="ECO:0000256" key="2">
    <source>
        <dbReference type="ARBA" id="ARBA00022448"/>
    </source>
</evidence>
<feature type="region of interest" description="Disordered" evidence="8">
    <location>
        <begin position="1"/>
        <end position="20"/>
    </location>
</feature>
<comment type="similarity">
    <text evidence="7">Belongs to the binding-protein-dependent transport system permease family.</text>
</comment>
<dbReference type="KEGG" id="palb:EJC50_09115"/>
<evidence type="ECO:0000256" key="8">
    <source>
        <dbReference type="SAM" id="MobiDB-lite"/>
    </source>
</evidence>
<dbReference type="Proteomes" id="UP000272528">
    <property type="component" value="Chromosome"/>
</dbReference>
<dbReference type="Pfam" id="PF00528">
    <property type="entry name" value="BPD_transp_1"/>
    <property type="match status" value="1"/>
</dbReference>
<keyword evidence="6 7" id="KW-0472">Membrane</keyword>
<reference evidence="11" key="1">
    <citation type="submission" date="2018-12" db="EMBL/GenBank/DDBJ databases">
        <title>Genome sequence of Peanibacillus sp.</title>
        <authorList>
            <person name="Subramani G."/>
            <person name="Srinivasan S."/>
            <person name="Kim M.K."/>
        </authorList>
    </citation>
    <scope>NUCLEOTIDE SEQUENCE [LARGE SCALE GENOMIC DNA]</scope>
    <source>
        <strain evidence="11">18JY67-1</strain>
    </source>
</reference>
<dbReference type="Gene3D" id="1.10.3720.10">
    <property type="entry name" value="MetI-like"/>
    <property type="match status" value="1"/>
</dbReference>
<keyword evidence="3" id="KW-1003">Cell membrane</keyword>
<evidence type="ECO:0000259" key="9">
    <source>
        <dbReference type="PROSITE" id="PS50928"/>
    </source>
</evidence>
<feature type="transmembrane region" description="Helical" evidence="7">
    <location>
        <begin position="95"/>
        <end position="115"/>
    </location>
</feature>
<feature type="domain" description="ABC transmembrane type-1" evidence="9">
    <location>
        <begin position="91"/>
        <end position="309"/>
    </location>
</feature>
<dbReference type="PANTHER" id="PTHR30193:SF44">
    <property type="entry name" value="LACTOSE TRANSPORT SYSTEM PERMEASE PROTEIN LACF"/>
    <property type="match status" value="1"/>
</dbReference>
<proteinExistence type="inferred from homology"/>
<dbReference type="AlphaFoldDB" id="A0A3Q8X677"/>
<keyword evidence="11" id="KW-1185">Reference proteome</keyword>
<dbReference type="InterPro" id="IPR000515">
    <property type="entry name" value="MetI-like"/>
</dbReference>
<comment type="subcellular location">
    <subcellularLocation>
        <location evidence="1 7">Cell membrane</location>
        <topology evidence="1 7">Multi-pass membrane protein</topology>
    </subcellularLocation>
</comment>
<evidence type="ECO:0000256" key="6">
    <source>
        <dbReference type="ARBA" id="ARBA00023136"/>
    </source>
</evidence>
<keyword evidence="4 7" id="KW-0812">Transmembrane</keyword>
<feature type="transmembrane region" description="Helical" evidence="7">
    <location>
        <begin position="29"/>
        <end position="49"/>
    </location>
</feature>
<evidence type="ECO:0000256" key="3">
    <source>
        <dbReference type="ARBA" id="ARBA00022475"/>
    </source>
</evidence>
<dbReference type="CDD" id="cd06261">
    <property type="entry name" value="TM_PBP2"/>
    <property type="match status" value="1"/>
</dbReference>
<feature type="transmembrane region" description="Helical" evidence="7">
    <location>
        <begin position="229"/>
        <end position="250"/>
    </location>
</feature>
<dbReference type="InterPro" id="IPR051393">
    <property type="entry name" value="ABC_transporter_permease"/>
</dbReference>
<evidence type="ECO:0000256" key="1">
    <source>
        <dbReference type="ARBA" id="ARBA00004651"/>
    </source>
</evidence>
<dbReference type="EMBL" id="CP034437">
    <property type="protein sequence ID" value="AZN39785.1"/>
    <property type="molecule type" value="Genomic_DNA"/>
</dbReference>
<evidence type="ECO:0000256" key="5">
    <source>
        <dbReference type="ARBA" id="ARBA00022989"/>
    </source>
</evidence>
<gene>
    <name evidence="10" type="ORF">EJC50_09115</name>
</gene>
<dbReference type="OrthoDB" id="9785836at2"/>
<keyword evidence="2 7" id="KW-0813">Transport</keyword>
<feature type="transmembrane region" description="Helical" evidence="7">
    <location>
        <begin position="127"/>
        <end position="151"/>
    </location>
</feature>
<dbReference type="GO" id="GO:0005886">
    <property type="term" value="C:plasma membrane"/>
    <property type="evidence" value="ECO:0007669"/>
    <property type="project" value="UniProtKB-SubCell"/>
</dbReference>
<evidence type="ECO:0000256" key="4">
    <source>
        <dbReference type="ARBA" id="ARBA00022692"/>
    </source>
</evidence>
<accession>A0A3Q8X677</accession>
<dbReference type="PROSITE" id="PS50928">
    <property type="entry name" value="ABC_TM1"/>
    <property type="match status" value="1"/>
</dbReference>
<dbReference type="InterPro" id="IPR035906">
    <property type="entry name" value="MetI-like_sf"/>
</dbReference>
<protein>
    <submittedName>
        <fullName evidence="10">Sugar ABC transporter permease</fullName>
    </submittedName>
</protein>
<feature type="transmembrane region" description="Helical" evidence="7">
    <location>
        <begin position="290"/>
        <end position="313"/>
    </location>
</feature>
<evidence type="ECO:0000313" key="10">
    <source>
        <dbReference type="EMBL" id="AZN39785.1"/>
    </source>
</evidence>
<evidence type="ECO:0000313" key="11">
    <source>
        <dbReference type="Proteomes" id="UP000272528"/>
    </source>
</evidence>
<sequence>MEAVRQSAAKARPTPRPRSQNPLRKLWKFRALIILALPGLVLLLINNYLPMFGVFLAFKDFNYAKGIIGSKWNGFDNFHFLFATSDMWHVIAHTIVYNLAFLIINTVLSVLLALLLNEVKNRFLSKFYQSTMLLPHFISMVVVAYLVYGFLNPELGFINKSILEPAGKEGISWYMSPQYWPYILTLVNIWKSVGFGSVIYLATIVGIDREYYEAAMLDGASKWKQMTKITLPFLTPVIIILTLLAIGRIFSADFGLFYQVTMNAGMLKSTTDVIDTYVYNALLVTGDTNLASAAGLMQAVVGFILIVSVNMIVKRVSSDKALF</sequence>
<feature type="transmembrane region" description="Helical" evidence="7">
    <location>
        <begin position="182"/>
        <end position="208"/>
    </location>
</feature>
<dbReference type="RefSeq" id="WP_126014708.1">
    <property type="nucleotide sequence ID" value="NZ_CP034437.1"/>
</dbReference>
<dbReference type="GO" id="GO:0055085">
    <property type="term" value="P:transmembrane transport"/>
    <property type="evidence" value="ECO:0007669"/>
    <property type="project" value="InterPro"/>
</dbReference>